<dbReference type="InterPro" id="IPR006747">
    <property type="entry name" value="DUF599"/>
</dbReference>
<organism evidence="1 2">
    <name type="scientific">Aequoribacter fuscus</name>
    <dbReference type="NCBI Taxonomy" id="2518989"/>
    <lineage>
        <taxon>Bacteria</taxon>
        <taxon>Pseudomonadati</taxon>
        <taxon>Pseudomonadota</taxon>
        <taxon>Gammaproteobacteria</taxon>
        <taxon>Cellvibrionales</taxon>
        <taxon>Halieaceae</taxon>
        <taxon>Aequoribacter</taxon>
    </lineage>
</organism>
<keyword evidence="2" id="KW-1185">Reference proteome</keyword>
<dbReference type="PANTHER" id="PTHR31881">
    <property type="match status" value="1"/>
</dbReference>
<dbReference type="eggNOG" id="COG3821">
    <property type="taxonomic scope" value="Bacteria"/>
</dbReference>
<name>F3KZG4_9GAMM</name>
<sequence>MDWSATLIGGFDSPLMVKDWVAITIFFGTWFAYARIAKFRAKREHTLSSIMRKHREHWMRQVMLREQRVSDATILGNLERVVTFFASTTILLLAGTLTAMMSADGLVEVINSAHLADSASAESVRAKLFFLALIFVYAFFKFTWAVRQYIMCAILLGGAPIHHGEPIELPLSDEFEAFALRAAKMSDLANHDFNHGLRAYYFALALLGWLINVWVLLGASSLVLFTLAQREFASKAVQVLRDQ</sequence>
<proteinExistence type="predicted"/>
<dbReference type="PANTHER" id="PTHR31881:SF6">
    <property type="entry name" value="OS09G0494600 PROTEIN"/>
    <property type="match status" value="1"/>
</dbReference>
<dbReference type="AlphaFoldDB" id="F3KZG4"/>
<evidence type="ECO:0000313" key="2">
    <source>
        <dbReference type="Proteomes" id="UP000005615"/>
    </source>
</evidence>
<accession>F3KZG4</accession>
<gene>
    <name evidence="1" type="ORF">IMCC3088_356</name>
</gene>
<dbReference type="EMBL" id="AEIG01000013">
    <property type="protein sequence ID" value="EGG30511.1"/>
    <property type="molecule type" value="Genomic_DNA"/>
</dbReference>
<comment type="caution">
    <text evidence="1">The sequence shown here is derived from an EMBL/GenBank/DDBJ whole genome shotgun (WGS) entry which is preliminary data.</text>
</comment>
<dbReference type="STRING" id="2518989.IMCC3088_356"/>
<dbReference type="Pfam" id="PF04654">
    <property type="entry name" value="DUF599"/>
    <property type="match status" value="1"/>
</dbReference>
<reference evidence="1 2" key="1">
    <citation type="journal article" date="2011" name="J. Bacteriol.">
        <title>Genome sequence of strain IMCC3088, a proteorhodopsin-containing marine bacterium belonging to the OM60/NOR5 clade.</title>
        <authorList>
            <person name="Jang Y."/>
            <person name="Oh H.M."/>
            <person name="Kang I."/>
            <person name="Lee K."/>
            <person name="Yang S.J."/>
            <person name="Cho J.C."/>
        </authorList>
    </citation>
    <scope>NUCLEOTIDE SEQUENCE [LARGE SCALE GENOMIC DNA]</scope>
    <source>
        <strain evidence="1 2">IMCC3088</strain>
    </source>
</reference>
<dbReference type="Proteomes" id="UP000005615">
    <property type="component" value="Unassembled WGS sequence"/>
</dbReference>
<evidence type="ECO:0000313" key="1">
    <source>
        <dbReference type="EMBL" id="EGG30511.1"/>
    </source>
</evidence>
<dbReference type="OrthoDB" id="8524743at2"/>
<dbReference type="RefSeq" id="WP_009574804.1">
    <property type="nucleotide sequence ID" value="NZ_AEIG01000013.1"/>
</dbReference>
<protein>
    <submittedName>
        <fullName evidence="1">Uncharacterized protein</fullName>
    </submittedName>
</protein>